<evidence type="ECO:0000313" key="1">
    <source>
        <dbReference type="EMBL" id="KAJ7358089.1"/>
    </source>
</evidence>
<sequence>CDSPHGLIDFIYPGIASTPLPPPDYFLNRMILAPRNADVSEINGTILDAMSGEARTYFSADKII</sequence>
<proteinExistence type="predicted"/>
<evidence type="ECO:0000313" key="2">
    <source>
        <dbReference type="Proteomes" id="UP001218218"/>
    </source>
</evidence>
<keyword evidence="2" id="KW-1185">Reference proteome</keyword>
<dbReference type="AlphaFoldDB" id="A0AAD7EZ80"/>
<evidence type="ECO:0008006" key="3">
    <source>
        <dbReference type="Google" id="ProtNLM"/>
    </source>
</evidence>
<organism evidence="1 2">
    <name type="scientific">Mycena albidolilacea</name>
    <dbReference type="NCBI Taxonomy" id="1033008"/>
    <lineage>
        <taxon>Eukaryota</taxon>
        <taxon>Fungi</taxon>
        <taxon>Dikarya</taxon>
        <taxon>Basidiomycota</taxon>
        <taxon>Agaricomycotina</taxon>
        <taxon>Agaricomycetes</taxon>
        <taxon>Agaricomycetidae</taxon>
        <taxon>Agaricales</taxon>
        <taxon>Marasmiineae</taxon>
        <taxon>Mycenaceae</taxon>
        <taxon>Mycena</taxon>
    </lineage>
</organism>
<feature type="non-terminal residue" evidence="1">
    <location>
        <position position="64"/>
    </location>
</feature>
<protein>
    <recommendedName>
        <fullName evidence="3">ATP-dependent DNA helicase</fullName>
    </recommendedName>
</protein>
<feature type="non-terminal residue" evidence="1">
    <location>
        <position position="1"/>
    </location>
</feature>
<name>A0AAD7EZ80_9AGAR</name>
<comment type="caution">
    <text evidence="1">The sequence shown here is derived from an EMBL/GenBank/DDBJ whole genome shotgun (WGS) entry which is preliminary data.</text>
</comment>
<accession>A0AAD7EZ80</accession>
<gene>
    <name evidence="1" type="ORF">DFH08DRAFT_632756</name>
</gene>
<dbReference type="EMBL" id="JARIHO010000007">
    <property type="protein sequence ID" value="KAJ7358089.1"/>
    <property type="molecule type" value="Genomic_DNA"/>
</dbReference>
<reference evidence="1" key="1">
    <citation type="submission" date="2023-03" db="EMBL/GenBank/DDBJ databases">
        <title>Massive genome expansion in bonnet fungi (Mycena s.s.) driven by repeated elements and novel gene families across ecological guilds.</title>
        <authorList>
            <consortium name="Lawrence Berkeley National Laboratory"/>
            <person name="Harder C.B."/>
            <person name="Miyauchi S."/>
            <person name="Viragh M."/>
            <person name="Kuo A."/>
            <person name="Thoen E."/>
            <person name="Andreopoulos B."/>
            <person name="Lu D."/>
            <person name="Skrede I."/>
            <person name="Drula E."/>
            <person name="Henrissat B."/>
            <person name="Morin E."/>
            <person name="Kohler A."/>
            <person name="Barry K."/>
            <person name="LaButti K."/>
            <person name="Morin E."/>
            <person name="Salamov A."/>
            <person name="Lipzen A."/>
            <person name="Mereny Z."/>
            <person name="Hegedus B."/>
            <person name="Baldrian P."/>
            <person name="Stursova M."/>
            <person name="Weitz H."/>
            <person name="Taylor A."/>
            <person name="Grigoriev I.V."/>
            <person name="Nagy L.G."/>
            <person name="Martin F."/>
            <person name="Kauserud H."/>
        </authorList>
    </citation>
    <scope>NUCLEOTIDE SEQUENCE</scope>
    <source>
        <strain evidence="1">CBHHK002</strain>
    </source>
</reference>
<dbReference type="Proteomes" id="UP001218218">
    <property type="component" value="Unassembled WGS sequence"/>
</dbReference>